<dbReference type="InterPro" id="IPR013083">
    <property type="entry name" value="Znf_RING/FYVE/PHD"/>
</dbReference>
<proteinExistence type="predicted"/>
<dbReference type="CDD" id="cd16473">
    <property type="entry name" value="RING-H2_RNF103"/>
    <property type="match status" value="1"/>
</dbReference>
<sequence length="305" mass="36605">MNKFCLLVLIHAIIHLSLIPQAFVKASQNIVIYDTTKKIHNDLIAYNEVKNQKIDYEQIDYFYNLWINTYFKKKNFELKCDNIINYLITKKNTFNTVDNKNCSIKQELKFKKTYEVCHYFENIINSSTTSRFNETIIDKDIYDSTAEYLYYVWIALSNSPLKKLIHYDFTDNVKCPIRDLFVMSLIPYSLLIAFSLIFIIVRRHYNRVLYQLKQKLPKHLDQQQLNKLEIITLSKKDIALLNANNYNKDFHELCGICRETYCPNEKIRVLYCKHFFHQECIDNWLLYYNNNCPYCKSDISKKKFL</sequence>
<feature type="chain" id="PRO_5012756387" description="RING-type domain-containing protein" evidence="6">
    <location>
        <begin position="27"/>
        <end position="305"/>
    </location>
</feature>
<reference evidence="8 9" key="1">
    <citation type="submission" date="2016-08" db="EMBL/GenBank/DDBJ databases">
        <title>Genomes of anaerobic fungi encode conserved fungal cellulosomes for biomass hydrolysis.</title>
        <authorList>
            <consortium name="DOE Joint Genome Institute"/>
            <person name="Haitjema C.H."/>
            <person name="Gilmore S.P."/>
            <person name="Henske J.K."/>
            <person name="Solomon K.V."/>
            <person name="De Groot R."/>
            <person name="Kuo A."/>
            <person name="Mondo S.J."/>
            <person name="Salamov A.A."/>
            <person name="Labutti K."/>
            <person name="Zhao Z."/>
            <person name="Chiniquy J."/>
            <person name="Barry K."/>
            <person name="Brewer H.M."/>
            <person name="Purvine S.O."/>
            <person name="Wright A.T."/>
            <person name="Boxma B."/>
            <person name="Van Alen T."/>
            <person name="Hackstein J.H."/>
            <person name="Baker S.E."/>
            <person name="Grigoriev I.V."/>
            <person name="O'Malley M.A."/>
        </authorList>
    </citation>
    <scope>NUCLEOTIDE SEQUENCE [LARGE SCALE GENOMIC DNA]</scope>
    <source>
        <strain evidence="9">finn</strain>
    </source>
</reference>
<dbReference type="STRING" id="1754191.A0A1Y1VFJ1"/>
<dbReference type="AlphaFoldDB" id="A0A1Y1VFJ1"/>
<keyword evidence="1" id="KW-0479">Metal-binding</keyword>
<feature type="signal peptide" evidence="6">
    <location>
        <begin position="1"/>
        <end position="26"/>
    </location>
</feature>
<keyword evidence="6" id="KW-0732">Signal</keyword>
<dbReference type="GO" id="GO:0061630">
    <property type="term" value="F:ubiquitin protein ligase activity"/>
    <property type="evidence" value="ECO:0007669"/>
    <property type="project" value="TreeGrafter"/>
</dbReference>
<dbReference type="SMART" id="SM00744">
    <property type="entry name" value="RINGv"/>
    <property type="match status" value="1"/>
</dbReference>
<evidence type="ECO:0000313" key="8">
    <source>
        <dbReference type="EMBL" id="ORX54875.1"/>
    </source>
</evidence>
<organism evidence="8 9">
    <name type="scientific">Piromyces finnis</name>
    <dbReference type="NCBI Taxonomy" id="1754191"/>
    <lineage>
        <taxon>Eukaryota</taxon>
        <taxon>Fungi</taxon>
        <taxon>Fungi incertae sedis</taxon>
        <taxon>Chytridiomycota</taxon>
        <taxon>Chytridiomycota incertae sedis</taxon>
        <taxon>Neocallimastigomycetes</taxon>
        <taxon>Neocallimastigales</taxon>
        <taxon>Neocallimastigaceae</taxon>
        <taxon>Piromyces</taxon>
    </lineage>
</organism>
<dbReference type="EMBL" id="MCFH01000010">
    <property type="protein sequence ID" value="ORX54875.1"/>
    <property type="molecule type" value="Genomic_DNA"/>
</dbReference>
<feature type="transmembrane region" description="Helical" evidence="5">
    <location>
        <begin position="180"/>
        <end position="201"/>
    </location>
</feature>
<evidence type="ECO:0000256" key="5">
    <source>
        <dbReference type="SAM" id="Phobius"/>
    </source>
</evidence>
<dbReference type="Gene3D" id="3.30.40.10">
    <property type="entry name" value="Zinc/RING finger domain, C3HC4 (zinc finger)"/>
    <property type="match status" value="1"/>
</dbReference>
<dbReference type="OrthoDB" id="8062037at2759"/>
<evidence type="ECO:0000313" key="9">
    <source>
        <dbReference type="Proteomes" id="UP000193719"/>
    </source>
</evidence>
<dbReference type="GO" id="GO:0008270">
    <property type="term" value="F:zinc ion binding"/>
    <property type="evidence" value="ECO:0007669"/>
    <property type="project" value="UniProtKB-KW"/>
</dbReference>
<evidence type="ECO:0000256" key="2">
    <source>
        <dbReference type="ARBA" id="ARBA00022771"/>
    </source>
</evidence>
<feature type="domain" description="RING-type" evidence="7">
    <location>
        <begin position="254"/>
        <end position="296"/>
    </location>
</feature>
<reference evidence="8 9" key="2">
    <citation type="submission" date="2016-08" db="EMBL/GenBank/DDBJ databases">
        <title>Pervasive Adenine N6-methylation of Active Genes in Fungi.</title>
        <authorList>
            <consortium name="DOE Joint Genome Institute"/>
            <person name="Mondo S.J."/>
            <person name="Dannebaum R.O."/>
            <person name="Kuo R.C."/>
            <person name="Labutti K."/>
            <person name="Haridas S."/>
            <person name="Kuo A."/>
            <person name="Salamov A."/>
            <person name="Ahrendt S.R."/>
            <person name="Lipzen A."/>
            <person name="Sullivan W."/>
            <person name="Andreopoulos W.B."/>
            <person name="Clum A."/>
            <person name="Lindquist E."/>
            <person name="Daum C."/>
            <person name="Ramamoorthy G.K."/>
            <person name="Gryganskyi A."/>
            <person name="Culley D."/>
            <person name="Magnuson J.K."/>
            <person name="James T.Y."/>
            <person name="O'Malley M.A."/>
            <person name="Stajich J.E."/>
            <person name="Spatafora J.W."/>
            <person name="Visel A."/>
            <person name="Grigoriev I.V."/>
        </authorList>
    </citation>
    <scope>NUCLEOTIDE SEQUENCE [LARGE SCALE GENOMIC DNA]</scope>
    <source>
        <strain evidence="9">finn</strain>
    </source>
</reference>
<dbReference type="PANTHER" id="PTHR45931:SF3">
    <property type="entry name" value="RING ZINC FINGER-CONTAINING PROTEIN"/>
    <property type="match status" value="1"/>
</dbReference>
<keyword evidence="2 4" id="KW-0863">Zinc-finger</keyword>
<dbReference type="SMART" id="SM00184">
    <property type="entry name" value="RING"/>
    <property type="match status" value="1"/>
</dbReference>
<accession>A0A1Y1VFJ1</accession>
<evidence type="ECO:0000256" key="4">
    <source>
        <dbReference type="PROSITE-ProRule" id="PRU00175"/>
    </source>
</evidence>
<keyword evidence="5" id="KW-1133">Transmembrane helix</keyword>
<dbReference type="Proteomes" id="UP000193719">
    <property type="component" value="Unassembled WGS sequence"/>
</dbReference>
<keyword evidence="5" id="KW-0812">Transmembrane</keyword>
<evidence type="ECO:0000256" key="3">
    <source>
        <dbReference type="ARBA" id="ARBA00022833"/>
    </source>
</evidence>
<evidence type="ECO:0000256" key="6">
    <source>
        <dbReference type="SAM" id="SignalP"/>
    </source>
</evidence>
<dbReference type="PANTHER" id="PTHR45931">
    <property type="entry name" value="SI:CH211-59O9.10"/>
    <property type="match status" value="1"/>
</dbReference>
<keyword evidence="3" id="KW-0862">Zinc</keyword>
<gene>
    <name evidence="8" type="ORF">BCR36DRAFT_348060</name>
</gene>
<dbReference type="InterPro" id="IPR001841">
    <property type="entry name" value="Znf_RING"/>
</dbReference>
<dbReference type="SUPFAM" id="SSF57850">
    <property type="entry name" value="RING/U-box"/>
    <property type="match status" value="1"/>
</dbReference>
<dbReference type="InterPro" id="IPR011016">
    <property type="entry name" value="Znf_RING-CH"/>
</dbReference>
<comment type="caution">
    <text evidence="8">The sequence shown here is derived from an EMBL/GenBank/DDBJ whole genome shotgun (WGS) entry which is preliminary data.</text>
</comment>
<dbReference type="Pfam" id="PF13639">
    <property type="entry name" value="zf-RING_2"/>
    <property type="match status" value="1"/>
</dbReference>
<keyword evidence="5" id="KW-0472">Membrane</keyword>
<protein>
    <recommendedName>
        <fullName evidence="7">RING-type domain-containing protein</fullName>
    </recommendedName>
</protein>
<dbReference type="GO" id="GO:0005634">
    <property type="term" value="C:nucleus"/>
    <property type="evidence" value="ECO:0007669"/>
    <property type="project" value="TreeGrafter"/>
</dbReference>
<dbReference type="GO" id="GO:0006511">
    <property type="term" value="P:ubiquitin-dependent protein catabolic process"/>
    <property type="evidence" value="ECO:0007669"/>
    <property type="project" value="TreeGrafter"/>
</dbReference>
<keyword evidence="9" id="KW-1185">Reference proteome</keyword>
<dbReference type="PROSITE" id="PS50089">
    <property type="entry name" value="ZF_RING_2"/>
    <property type="match status" value="1"/>
</dbReference>
<name>A0A1Y1VFJ1_9FUNG</name>
<evidence type="ECO:0000256" key="1">
    <source>
        <dbReference type="ARBA" id="ARBA00022723"/>
    </source>
</evidence>
<dbReference type="InterPro" id="IPR051834">
    <property type="entry name" value="RING_finger_E3_ligase"/>
</dbReference>
<evidence type="ECO:0000259" key="7">
    <source>
        <dbReference type="PROSITE" id="PS50089"/>
    </source>
</evidence>